<dbReference type="PANTHER" id="PTHR35333:SF3">
    <property type="entry name" value="BETA-LACTAMASE-TYPE TRANSPEPTIDASE FOLD CONTAINING PROTEIN"/>
    <property type="match status" value="1"/>
</dbReference>
<reference evidence="6 7" key="1">
    <citation type="submission" date="2017-01" db="EMBL/GenBank/DDBJ databases">
        <authorList>
            <person name="Mah S.A."/>
            <person name="Swanson W.J."/>
            <person name="Moy G.W."/>
            <person name="Vacquier V.D."/>
        </authorList>
    </citation>
    <scope>NUCLEOTIDE SEQUENCE [LARGE SCALE GENOMIC DNA]</scope>
    <source>
        <strain evidence="6 7">DSM 22694</strain>
    </source>
</reference>
<evidence type="ECO:0000259" key="5">
    <source>
        <dbReference type="Pfam" id="PF13354"/>
    </source>
</evidence>
<dbReference type="GO" id="GO:0046677">
    <property type="term" value="P:response to antibiotic"/>
    <property type="evidence" value="ECO:0007669"/>
    <property type="project" value="InterPro"/>
</dbReference>
<evidence type="ECO:0000256" key="3">
    <source>
        <dbReference type="ARBA" id="ARBA00012865"/>
    </source>
</evidence>
<protein>
    <recommendedName>
        <fullName evidence="3">beta-lactamase</fullName>
        <ecNumber evidence="3">3.5.2.6</ecNumber>
    </recommendedName>
</protein>
<feature type="domain" description="Beta-lactamase class A catalytic" evidence="5">
    <location>
        <begin position="50"/>
        <end position="264"/>
    </location>
</feature>
<evidence type="ECO:0000256" key="1">
    <source>
        <dbReference type="ARBA" id="ARBA00001526"/>
    </source>
</evidence>
<name>A0A1P8KAH8_9BURK</name>
<dbReference type="InterPro" id="IPR012338">
    <property type="entry name" value="Beta-lactam/transpept-like"/>
</dbReference>
<dbReference type="KEGG" id="rsb:RS694_10990"/>
<keyword evidence="4" id="KW-0732">Signal</keyword>
<accession>A0A1P8KAH8</accession>
<dbReference type="EMBL" id="CP019239">
    <property type="protein sequence ID" value="APW43006.1"/>
    <property type="molecule type" value="Genomic_DNA"/>
</dbReference>
<dbReference type="GO" id="GO:0030655">
    <property type="term" value="P:beta-lactam antibiotic catabolic process"/>
    <property type="evidence" value="ECO:0007669"/>
    <property type="project" value="InterPro"/>
</dbReference>
<feature type="signal peptide" evidence="4">
    <location>
        <begin position="1"/>
        <end position="19"/>
    </location>
</feature>
<comment type="similarity">
    <text evidence="2">Belongs to the class-A beta-lactamase family.</text>
</comment>
<evidence type="ECO:0000313" key="6">
    <source>
        <dbReference type="EMBL" id="APW43006.1"/>
    </source>
</evidence>
<evidence type="ECO:0000256" key="4">
    <source>
        <dbReference type="SAM" id="SignalP"/>
    </source>
</evidence>
<proteinExistence type="inferred from homology"/>
<dbReference type="Pfam" id="PF13354">
    <property type="entry name" value="Beta-lactamase2"/>
    <property type="match status" value="1"/>
</dbReference>
<sequence>MHRRSFSAALAYMALGSSALLPKNSFASSRQTQITAALQKLEAQAQGRLGVHLLDTASGQEYGYRSDERFMMLSSFKLLASALVLARADRGQESLERRIRYGRQDLVPWSPVTEAHVDGEGLTLAQLCHATITTSDNTAANLILASYGGPQALTAFARQLGDTVTRLDRKEPELNVRKGILDTTSPRAMAKTLQTLLLGNALSSPSRQLLQQWMLANTTGGKRLKAGLPEGWGIGDKTGTNKTSANDIGILLPPQGAPMVVTAYLADSAVSSQRREDAIAEVARVVAGILR</sequence>
<comment type="catalytic activity">
    <reaction evidence="1">
        <text>a beta-lactam + H2O = a substituted beta-amino acid</text>
        <dbReference type="Rhea" id="RHEA:20401"/>
        <dbReference type="ChEBI" id="CHEBI:15377"/>
        <dbReference type="ChEBI" id="CHEBI:35627"/>
        <dbReference type="ChEBI" id="CHEBI:140347"/>
        <dbReference type="EC" id="3.5.2.6"/>
    </reaction>
</comment>
<dbReference type="PANTHER" id="PTHR35333">
    <property type="entry name" value="BETA-LACTAMASE"/>
    <property type="match status" value="1"/>
</dbReference>
<feature type="chain" id="PRO_5010224523" description="beta-lactamase" evidence="4">
    <location>
        <begin position="20"/>
        <end position="291"/>
    </location>
</feature>
<evidence type="ECO:0000313" key="7">
    <source>
        <dbReference type="Proteomes" id="UP000186110"/>
    </source>
</evidence>
<dbReference type="eggNOG" id="COG2367">
    <property type="taxonomic scope" value="Bacteria"/>
</dbReference>
<organism evidence="6 7">
    <name type="scientific">Rhodoferax saidenbachensis</name>
    <dbReference type="NCBI Taxonomy" id="1484693"/>
    <lineage>
        <taxon>Bacteria</taxon>
        <taxon>Pseudomonadati</taxon>
        <taxon>Pseudomonadota</taxon>
        <taxon>Betaproteobacteria</taxon>
        <taxon>Burkholderiales</taxon>
        <taxon>Comamonadaceae</taxon>
        <taxon>Rhodoferax</taxon>
    </lineage>
</organism>
<dbReference type="AlphaFoldDB" id="A0A1P8KAH8"/>
<gene>
    <name evidence="6" type="ORF">RS694_10990</name>
</gene>
<dbReference type="STRING" id="1484693.RS694_10990"/>
<evidence type="ECO:0000256" key="2">
    <source>
        <dbReference type="ARBA" id="ARBA00009009"/>
    </source>
</evidence>
<dbReference type="Gene3D" id="3.40.710.10">
    <property type="entry name" value="DD-peptidase/beta-lactamase superfamily"/>
    <property type="match status" value="1"/>
</dbReference>
<dbReference type="PRINTS" id="PR00118">
    <property type="entry name" value="BLACTAMASEA"/>
</dbReference>
<dbReference type="GO" id="GO:0008800">
    <property type="term" value="F:beta-lactamase activity"/>
    <property type="evidence" value="ECO:0007669"/>
    <property type="project" value="UniProtKB-EC"/>
</dbReference>
<dbReference type="NCBIfam" id="NF033103">
    <property type="entry name" value="bla_class_A"/>
    <property type="match status" value="1"/>
</dbReference>
<dbReference type="InterPro" id="IPR045155">
    <property type="entry name" value="Beta-lactam_cat"/>
</dbReference>
<dbReference type="SUPFAM" id="SSF56601">
    <property type="entry name" value="beta-lactamase/transpeptidase-like"/>
    <property type="match status" value="1"/>
</dbReference>
<keyword evidence="7" id="KW-1185">Reference proteome</keyword>
<dbReference type="EC" id="3.5.2.6" evidence="3"/>
<dbReference type="InterPro" id="IPR000871">
    <property type="entry name" value="Beta-lactam_class-A"/>
</dbReference>
<dbReference type="Proteomes" id="UP000186110">
    <property type="component" value="Chromosome"/>
</dbReference>